<sequence length="124" mass="13877">MFSISRAIFHTFVTGNRSPTNRPPYSALPSTHTTIFNIVVFHFALDEQLLYKNSNRNMKHQQMYNKKLMAVAAAARRWQKTIKVSPFLVVLVVLMMMMDGCVVYVGGGGVVGVLCIGISRVIRA</sequence>
<dbReference type="AlphaFoldDB" id="W8CEB2"/>
<name>W8CEB2_CERCA</name>
<dbReference type="EMBL" id="GAMC01000501">
    <property type="protein sequence ID" value="JAC06055.1"/>
    <property type="molecule type" value="mRNA"/>
</dbReference>
<reference evidence="3" key="1">
    <citation type="submission" date="2013-07" db="EMBL/GenBank/DDBJ databases">
        <authorList>
            <person name="Geib S."/>
        </authorList>
    </citation>
    <scope>NUCLEOTIDE SEQUENCE</scope>
</reference>
<evidence type="ECO:0000256" key="1">
    <source>
        <dbReference type="SAM" id="Phobius"/>
    </source>
</evidence>
<dbReference type="EMBL" id="CAJHJT010000034">
    <property type="protein sequence ID" value="CAD7005407.1"/>
    <property type="molecule type" value="Genomic_DNA"/>
</dbReference>
<reference evidence="3" key="2">
    <citation type="journal article" date="2014" name="BMC Genomics">
        <title>A genomic perspective to assessing quality of mass-reared SIT flies used in Mediterranean fruit fly (Ceratitis capitata) eradication in California.</title>
        <authorList>
            <person name="Calla B."/>
            <person name="Hall B."/>
            <person name="Hou S."/>
            <person name="Geib S.M."/>
        </authorList>
    </citation>
    <scope>NUCLEOTIDE SEQUENCE</scope>
</reference>
<dbReference type="Proteomes" id="UP000606786">
    <property type="component" value="Unassembled WGS sequence"/>
</dbReference>
<evidence type="ECO:0000313" key="2">
    <source>
        <dbReference type="EMBL" id="CAD7005407.1"/>
    </source>
</evidence>
<feature type="transmembrane region" description="Helical" evidence="1">
    <location>
        <begin position="104"/>
        <end position="122"/>
    </location>
</feature>
<keyword evidence="1" id="KW-1133">Transmembrane helix</keyword>
<organism evidence="3">
    <name type="scientific">Ceratitis capitata</name>
    <name type="common">Mediterranean fruit fly</name>
    <name type="synonym">Tephritis capitata</name>
    <dbReference type="NCBI Taxonomy" id="7213"/>
    <lineage>
        <taxon>Eukaryota</taxon>
        <taxon>Metazoa</taxon>
        <taxon>Ecdysozoa</taxon>
        <taxon>Arthropoda</taxon>
        <taxon>Hexapoda</taxon>
        <taxon>Insecta</taxon>
        <taxon>Pterygota</taxon>
        <taxon>Neoptera</taxon>
        <taxon>Endopterygota</taxon>
        <taxon>Diptera</taxon>
        <taxon>Brachycera</taxon>
        <taxon>Muscomorpha</taxon>
        <taxon>Tephritoidea</taxon>
        <taxon>Tephritidae</taxon>
        <taxon>Ceratitis</taxon>
        <taxon>Ceratitis</taxon>
    </lineage>
</organism>
<evidence type="ECO:0000313" key="3">
    <source>
        <dbReference type="EMBL" id="JAC06055.1"/>
    </source>
</evidence>
<reference evidence="2" key="3">
    <citation type="submission" date="2020-11" db="EMBL/GenBank/DDBJ databases">
        <authorList>
            <person name="Whitehead M."/>
        </authorList>
    </citation>
    <scope>NUCLEOTIDE SEQUENCE</scope>
    <source>
        <strain evidence="2">EGII</strain>
    </source>
</reference>
<protein>
    <submittedName>
        <fullName evidence="2">(Mediterranean fruit fly) hypothetical protein</fullName>
    </submittedName>
</protein>
<keyword evidence="1" id="KW-0812">Transmembrane</keyword>
<proteinExistence type="evidence at transcript level"/>
<accession>W8CEB2</accession>
<keyword evidence="1" id="KW-0472">Membrane</keyword>
<gene>
    <name evidence="2" type="ORF">CCAP1982_LOCUS13767</name>
</gene>
<evidence type="ECO:0000313" key="4">
    <source>
        <dbReference type="Proteomes" id="UP000606786"/>
    </source>
</evidence>
<keyword evidence="4" id="KW-1185">Reference proteome</keyword>